<dbReference type="InterPro" id="IPR036424">
    <property type="entry name" value="UPP_synth-like_sf"/>
</dbReference>
<dbReference type="CDD" id="cd00475">
    <property type="entry name" value="Cis_IPPS"/>
    <property type="match status" value="1"/>
</dbReference>
<comment type="similarity">
    <text evidence="2">Belongs to the UPP synthase family.</text>
</comment>
<comment type="function">
    <text evidence="2">Catalyzes the condensation of isopentenyl diphosphate (IPP) with allylic pyrophosphates generating different type of terpenoids.</text>
</comment>
<feature type="active site" description="Proton acceptor" evidence="2">
    <location>
        <position position="72"/>
    </location>
</feature>
<dbReference type="InterPro" id="IPR018520">
    <property type="entry name" value="UPP_synth-like_CS"/>
</dbReference>
<dbReference type="Pfam" id="PF01255">
    <property type="entry name" value="Prenyltransf"/>
    <property type="match status" value="1"/>
</dbReference>
<dbReference type="GO" id="GO:0000287">
    <property type="term" value="F:magnesium ion binding"/>
    <property type="evidence" value="ECO:0007669"/>
    <property type="project" value="UniProtKB-UniRule"/>
</dbReference>
<reference evidence="4" key="1">
    <citation type="submission" date="2024-06" db="EMBL/GenBank/DDBJ databases">
        <title>Caproicibacterium argilliputei sp. nov, a novel caproic acid producing anaerobic bacterium isolated from pit mud.</title>
        <authorList>
            <person name="Zeng C."/>
        </authorList>
    </citation>
    <scope>NUCLEOTIDE SEQUENCE [LARGE SCALE GENOMIC DNA]</scope>
    <source>
        <strain evidence="4">ZCY20-5</strain>
    </source>
</reference>
<feature type="binding site" evidence="2">
    <location>
        <position position="37"/>
    </location>
    <ligand>
        <name>substrate</name>
    </ligand>
</feature>
<comment type="cofactor">
    <cofactor evidence="2">
        <name>Mg(2+)</name>
        <dbReference type="ChEBI" id="CHEBI:18420"/>
    </cofactor>
    <text evidence="2">Binds 2 magnesium ions per subunit.</text>
</comment>
<feature type="active site" evidence="2">
    <location>
        <position position="24"/>
    </location>
</feature>
<evidence type="ECO:0000313" key="4">
    <source>
        <dbReference type="Proteomes" id="UP001300604"/>
    </source>
</evidence>
<dbReference type="GO" id="GO:0008834">
    <property type="term" value="F:ditrans,polycis-undecaprenyl-diphosphate synthase [(2E,6E)-farnesyl-diphosphate specific] activity"/>
    <property type="evidence" value="ECO:0007669"/>
    <property type="project" value="TreeGrafter"/>
</dbReference>
<feature type="binding site" evidence="2">
    <location>
        <position position="29"/>
    </location>
    <ligand>
        <name>substrate</name>
    </ligand>
</feature>
<dbReference type="PANTHER" id="PTHR10291:SF0">
    <property type="entry name" value="DEHYDRODOLICHYL DIPHOSPHATE SYNTHASE 2"/>
    <property type="match status" value="1"/>
</dbReference>
<evidence type="ECO:0000256" key="2">
    <source>
        <dbReference type="HAMAP-Rule" id="MF_01139"/>
    </source>
</evidence>
<reference evidence="3 4" key="2">
    <citation type="submission" date="2024-06" db="EMBL/GenBank/DDBJ databases">
        <title>Caproicibacterium argilliputei sp. nov, a novel caproic acid producing anaerobic bacterium isolated from pit mud.</title>
        <authorList>
            <person name="Xia S."/>
        </authorList>
    </citation>
    <scope>NUCLEOTIDE SEQUENCE [LARGE SCALE GENOMIC DNA]</scope>
    <source>
        <strain evidence="3 4">ZCY20-5</strain>
    </source>
</reference>
<dbReference type="GO" id="GO:0005829">
    <property type="term" value="C:cytosol"/>
    <property type="evidence" value="ECO:0007669"/>
    <property type="project" value="TreeGrafter"/>
</dbReference>
<feature type="binding site" evidence="2">
    <location>
        <position position="211"/>
    </location>
    <ligand>
        <name>Mg(2+)</name>
        <dbReference type="ChEBI" id="CHEBI:18420"/>
    </ligand>
</feature>
<dbReference type="EMBL" id="CP135996">
    <property type="protein sequence ID" value="WOC33584.1"/>
    <property type="molecule type" value="Genomic_DNA"/>
</dbReference>
<feature type="binding site" evidence="2">
    <location>
        <position position="41"/>
    </location>
    <ligand>
        <name>substrate</name>
    </ligand>
</feature>
<dbReference type="Gene3D" id="3.40.1180.10">
    <property type="entry name" value="Decaprenyl diphosphate synthase-like"/>
    <property type="match status" value="1"/>
</dbReference>
<reference evidence="4" key="3">
    <citation type="submission" date="2024-06" db="EMBL/GenBank/DDBJ databases">
        <authorList>
            <person name="Zeng C."/>
        </authorList>
    </citation>
    <scope>NUCLEOTIDE SEQUENCE [LARGE SCALE GENOMIC DNA]</scope>
    <source>
        <strain evidence="4">ZCY20-5</strain>
    </source>
</reference>
<dbReference type="GO" id="GO:0016094">
    <property type="term" value="P:polyprenol biosynthetic process"/>
    <property type="evidence" value="ECO:0007669"/>
    <property type="project" value="TreeGrafter"/>
</dbReference>
<dbReference type="FunFam" id="3.40.1180.10:FF:000001">
    <property type="entry name" value="(2E,6E)-farnesyl-diphosphate-specific ditrans,polycis-undecaprenyl-diphosphate synthase"/>
    <property type="match status" value="1"/>
</dbReference>
<organism evidence="3 4">
    <name type="scientific">Caproicibacterium argilliputei</name>
    <dbReference type="NCBI Taxonomy" id="3030016"/>
    <lineage>
        <taxon>Bacteria</taxon>
        <taxon>Bacillati</taxon>
        <taxon>Bacillota</taxon>
        <taxon>Clostridia</taxon>
        <taxon>Eubacteriales</taxon>
        <taxon>Oscillospiraceae</taxon>
        <taxon>Caproicibacterium</taxon>
    </lineage>
</organism>
<name>A0AA97DCW9_9FIRM</name>
<proteinExistence type="inferred from homology"/>
<comment type="subunit">
    <text evidence="2">Homodimer.</text>
</comment>
<dbReference type="InterPro" id="IPR001441">
    <property type="entry name" value="UPP_synth-like"/>
</dbReference>
<feature type="binding site" evidence="2">
    <location>
        <position position="24"/>
    </location>
    <ligand>
        <name>Mg(2+)</name>
        <dbReference type="ChEBI" id="CHEBI:18420"/>
    </ligand>
</feature>
<keyword evidence="1 2" id="KW-0808">Transferase</keyword>
<sequence>MKDTTQKFALSPEFLPNHLGIIMDGNGRWAKKRGLPRSAGHTAGAAVFKKIARYCSTIGIRYLTVYAFSTENWTRPPEEVGALMVLFKQYLQESLRDFRSDDIKVNFIGDTSRFPASLQELIAETKEVCANRRGMVLNIAMNYGGRAELVQAAEKVAERVAAGTLQPAEIDEKVLSGELYTAGQPDVDLIIRPSGEERLSNFLLWQSAYAEFVFMDVLWPDFTPEDLNRALLEFARRCRRFGGI</sequence>
<feature type="binding site" evidence="2">
    <location>
        <begin position="69"/>
        <end position="71"/>
    </location>
    <ligand>
        <name>substrate</name>
    </ligand>
</feature>
<dbReference type="NCBIfam" id="NF011405">
    <property type="entry name" value="PRK14830.1"/>
    <property type="match status" value="1"/>
</dbReference>
<accession>A0AA97DCW9</accession>
<keyword evidence="2" id="KW-0479">Metal-binding</keyword>
<feature type="binding site" evidence="2">
    <location>
        <begin position="25"/>
        <end position="28"/>
    </location>
    <ligand>
        <name>substrate</name>
    </ligand>
</feature>
<dbReference type="EC" id="2.5.1.-" evidence="2"/>
<feature type="binding site" evidence="2">
    <location>
        <position position="75"/>
    </location>
    <ligand>
        <name>substrate</name>
    </ligand>
</feature>
<gene>
    <name evidence="3" type="ORF">PXC00_06865</name>
</gene>
<dbReference type="PROSITE" id="PS01066">
    <property type="entry name" value="UPP_SYNTHASE"/>
    <property type="match status" value="1"/>
</dbReference>
<dbReference type="Proteomes" id="UP001300604">
    <property type="component" value="Chromosome"/>
</dbReference>
<protein>
    <recommendedName>
        <fullName evidence="2">Isoprenyl transferase</fullName>
        <ecNumber evidence="2">2.5.1.-</ecNumber>
    </recommendedName>
</protein>
<feature type="binding site" evidence="2">
    <location>
        <position position="192"/>
    </location>
    <ligand>
        <name>substrate</name>
    </ligand>
</feature>
<dbReference type="AlphaFoldDB" id="A0AA97DCW9"/>
<evidence type="ECO:0000256" key="1">
    <source>
        <dbReference type="ARBA" id="ARBA00022679"/>
    </source>
</evidence>
<feature type="binding site" evidence="2">
    <location>
        <position position="73"/>
    </location>
    <ligand>
        <name>substrate</name>
    </ligand>
</feature>
<keyword evidence="4" id="KW-1185">Reference proteome</keyword>
<dbReference type="SUPFAM" id="SSF64005">
    <property type="entry name" value="Undecaprenyl diphosphate synthase"/>
    <property type="match status" value="1"/>
</dbReference>
<dbReference type="KEGG" id="carl:PXC00_06865"/>
<feature type="binding site" evidence="2">
    <location>
        <begin position="198"/>
        <end position="200"/>
    </location>
    <ligand>
        <name>substrate</name>
    </ligand>
</feature>
<dbReference type="PANTHER" id="PTHR10291">
    <property type="entry name" value="DEHYDRODOLICHYL DIPHOSPHATE SYNTHASE FAMILY MEMBER"/>
    <property type="match status" value="1"/>
</dbReference>
<dbReference type="RefSeq" id="WP_275846336.1">
    <property type="nucleotide sequence ID" value="NZ_CP135996.1"/>
</dbReference>
<evidence type="ECO:0000313" key="3">
    <source>
        <dbReference type="EMBL" id="WOC33584.1"/>
    </source>
</evidence>
<dbReference type="NCBIfam" id="TIGR00055">
    <property type="entry name" value="uppS"/>
    <property type="match status" value="1"/>
</dbReference>
<keyword evidence="2" id="KW-0460">Magnesium</keyword>
<dbReference type="HAMAP" id="MF_01139">
    <property type="entry name" value="ISPT"/>
    <property type="match status" value="1"/>
</dbReference>